<dbReference type="AlphaFoldDB" id="A0AAU9CYB6"/>
<dbReference type="InterPro" id="IPR010330">
    <property type="entry name" value="CoiA_nuc"/>
</dbReference>
<protein>
    <recommendedName>
        <fullName evidence="5">Competence protein CoiA</fullName>
    </recommendedName>
</protein>
<gene>
    <name evidence="3" type="ORF">XA3_14580</name>
</gene>
<name>A0AAU9CYB6_9LACO</name>
<accession>A0AAU9CYB6</accession>
<evidence type="ECO:0000259" key="1">
    <source>
        <dbReference type="Pfam" id="PF06054"/>
    </source>
</evidence>
<evidence type="ECO:0008006" key="5">
    <source>
        <dbReference type="Google" id="ProtNLM"/>
    </source>
</evidence>
<evidence type="ECO:0000313" key="3">
    <source>
        <dbReference type="EMBL" id="BDR59017.1"/>
    </source>
</evidence>
<dbReference type="EMBL" id="AP026802">
    <property type="protein sequence ID" value="BDR59017.1"/>
    <property type="molecule type" value="Genomic_DNA"/>
</dbReference>
<dbReference type="KEGG" id="xap:XA3_14580"/>
<proteinExistence type="predicted"/>
<feature type="domain" description="Competence protein CoiA nuclease-like" evidence="1">
    <location>
        <begin position="62"/>
        <end position="189"/>
    </location>
</feature>
<dbReference type="InterPro" id="IPR057253">
    <property type="entry name" value="CoiA-like_N"/>
</dbReference>
<evidence type="ECO:0000259" key="2">
    <source>
        <dbReference type="Pfam" id="PF25164"/>
    </source>
</evidence>
<sequence length="296" mass="34792">MLVGLNSKNELVYLVSNAQAKKLLAEKSQFFCPNCQKPLKICCGSQTRPYFRHLFKAVSNNESEIHERGKDLLGIVWQENGFEIEKEKIVITADEERRVDLFVCPSLAIEFQCSPLSVGLLRKRNNFYRRKGWQSLWFLGPAYLKGKCFGKNALKFLQYNQRLGFYLLFLEVETRKIQIYHHIRKYDWNSFDWIQENVSADQLFNFHFGKVHKKLKKVPVVMTKKQLAQNLAYRERQVCKLQSVCYEHGYDLLHLPDELFEPDGFAPIYHSKLAVNLYKFLNLEVPALKSEQFPLL</sequence>
<dbReference type="Proteomes" id="UP001321861">
    <property type="component" value="Chromosome"/>
</dbReference>
<dbReference type="Pfam" id="PF25164">
    <property type="entry name" value="CoiA_N"/>
    <property type="match status" value="1"/>
</dbReference>
<dbReference type="RefSeq" id="WP_317634832.1">
    <property type="nucleotide sequence ID" value="NZ_AP026802.1"/>
</dbReference>
<organism evidence="3 4">
    <name type="scientific">Xylocopilactobacillus apicola</name>
    <dbReference type="NCBI Taxonomy" id="2932184"/>
    <lineage>
        <taxon>Bacteria</taxon>
        <taxon>Bacillati</taxon>
        <taxon>Bacillota</taxon>
        <taxon>Bacilli</taxon>
        <taxon>Lactobacillales</taxon>
        <taxon>Lactobacillaceae</taxon>
        <taxon>Xylocopilactobacillus</taxon>
    </lineage>
</organism>
<keyword evidence="4" id="KW-1185">Reference proteome</keyword>
<reference evidence="3 4" key="1">
    <citation type="journal article" date="2023" name="Microbiol. Spectr.">
        <title>Symbiosis of Carpenter Bees with Uncharacterized Lactic Acid Bacteria Showing NAD Auxotrophy.</title>
        <authorList>
            <person name="Kawasaki S."/>
            <person name="Ozawa K."/>
            <person name="Mori T."/>
            <person name="Yamamoto A."/>
            <person name="Ito M."/>
            <person name="Ohkuma M."/>
            <person name="Sakamoto M."/>
            <person name="Matsutani M."/>
        </authorList>
    </citation>
    <scope>NUCLEOTIDE SEQUENCE [LARGE SCALE GENOMIC DNA]</scope>
    <source>
        <strain evidence="3 4">XA3</strain>
    </source>
</reference>
<dbReference type="Pfam" id="PF06054">
    <property type="entry name" value="CoiA_nuc"/>
    <property type="match status" value="1"/>
</dbReference>
<feature type="domain" description="Competence protein CoiA-like N-terminal" evidence="2">
    <location>
        <begin position="18"/>
        <end position="54"/>
    </location>
</feature>
<evidence type="ECO:0000313" key="4">
    <source>
        <dbReference type="Proteomes" id="UP001321861"/>
    </source>
</evidence>